<dbReference type="NCBIfam" id="TIGR00831">
    <property type="entry name" value="a_cpa1"/>
    <property type="match status" value="1"/>
</dbReference>
<feature type="transmembrane region" description="Helical" evidence="11">
    <location>
        <begin position="31"/>
        <end position="51"/>
    </location>
</feature>
<evidence type="ECO:0000256" key="10">
    <source>
        <dbReference type="ARBA" id="ARBA00023201"/>
    </source>
</evidence>
<dbReference type="InterPro" id="IPR006153">
    <property type="entry name" value="Cation/H_exchanger_TM"/>
</dbReference>
<feature type="transmembrane region" description="Helical" evidence="11">
    <location>
        <begin position="348"/>
        <end position="372"/>
    </location>
</feature>
<keyword evidence="2 11" id="KW-0813">Transport</keyword>
<dbReference type="Proteomes" id="UP000240010">
    <property type="component" value="Unassembled WGS sequence"/>
</dbReference>
<keyword evidence="3 11" id="KW-0050">Antiport</keyword>
<evidence type="ECO:0000256" key="2">
    <source>
        <dbReference type="ARBA" id="ARBA00022448"/>
    </source>
</evidence>
<comment type="similarity">
    <text evidence="11">Belongs to the monovalent cation:proton antiporter 1 (CPA1) transporter (TC 2.A.36) family.</text>
</comment>
<evidence type="ECO:0000256" key="5">
    <source>
        <dbReference type="ARBA" id="ARBA00022692"/>
    </source>
</evidence>
<gene>
    <name evidence="13" type="ORF">B0F87_107268</name>
</gene>
<feature type="transmembrane region" description="Helical" evidence="11">
    <location>
        <begin position="268"/>
        <end position="288"/>
    </location>
</feature>
<accession>A0A2S6HC05</accession>
<protein>
    <submittedName>
        <fullName evidence="13">Sodium/proton antiporter (CPA1 family)</fullName>
    </submittedName>
</protein>
<feature type="transmembrane region" description="Helical" evidence="11">
    <location>
        <begin position="86"/>
        <end position="108"/>
    </location>
</feature>
<dbReference type="PANTHER" id="PTHR10110:SF86">
    <property type="entry name" value="SODIUM_HYDROGEN EXCHANGER 7"/>
    <property type="match status" value="1"/>
</dbReference>
<dbReference type="Gene3D" id="6.10.140.1330">
    <property type="match status" value="1"/>
</dbReference>
<dbReference type="GO" id="GO:0098719">
    <property type="term" value="P:sodium ion import across plasma membrane"/>
    <property type="evidence" value="ECO:0007669"/>
    <property type="project" value="TreeGrafter"/>
</dbReference>
<dbReference type="InterPro" id="IPR004705">
    <property type="entry name" value="Cation/H_exchanger_CPA1_bac"/>
</dbReference>
<evidence type="ECO:0000313" key="13">
    <source>
        <dbReference type="EMBL" id="PPK75024.1"/>
    </source>
</evidence>
<dbReference type="RefSeq" id="WP_104429518.1">
    <property type="nucleotide sequence ID" value="NZ_PTIZ01000007.1"/>
</dbReference>
<evidence type="ECO:0000256" key="7">
    <source>
        <dbReference type="ARBA" id="ARBA00023053"/>
    </source>
</evidence>
<evidence type="ECO:0000256" key="4">
    <source>
        <dbReference type="ARBA" id="ARBA00022475"/>
    </source>
</evidence>
<dbReference type="AlphaFoldDB" id="A0A2S6HC05"/>
<feature type="transmembrane region" description="Helical" evidence="11">
    <location>
        <begin position="57"/>
        <end position="74"/>
    </location>
</feature>
<evidence type="ECO:0000313" key="14">
    <source>
        <dbReference type="Proteomes" id="UP000240010"/>
    </source>
</evidence>
<dbReference type="GO" id="GO:0015385">
    <property type="term" value="F:sodium:proton antiporter activity"/>
    <property type="evidence" value="ECO:0007669"/>
    <property type="project" value="InterPro"/>
</dbReference>
<comment type="caution">
    <text evidence="13">The sequence shown here is derived from an EMBL/GenBank/DDBJ whole genome shotgun (WGS) entry which is preliminary data.</text>
</comment>
<keyword evidence="11" id="KW-0997">Cell inner membrane</keyword>
<feature type="transmembrane region" description="Helical" evidence="11">
    <location>
        <begin position="114"/>
        <end position="136"/>
    </location>
</feature>
<feature type="transmembrane region" description="Helical" evidence="11">
    <location>
        <begin position="308"/>
        <end position="328"/>
    </location>
</feature>
<evidence type="ECO:0000256" key="9">
    <source>
        <dbReference type="ARBA" id="ARBA00023136"/>
    </source>
</evidence>
<dbReference type="GO" id="GO:0005886">
    <property type="term" value="C:plasma membrane"/>
    <property type="evidence" value="ECO:0007669"/>
    <property type="project" value="UniProtKB-SubCell"/>
</dbReference>
<feature type="domain" description="Cation/H+ exchanger transmembrane" evidence="12">
    <location>
        <begin position="14"/>
        <end position="407"/>
    </location>
</feature>
<sequence length="542" mass="58958">MNSLYQLKIIILLLTAVLALTTVARKLAIPYPILLVVGGLILSFVPGLPTIRIDPDLIFLVFLPPLLWAAAYFTSWRDFRANARPITLLAVGLVLVTTAAVACVAHTVLPGLGWAGAIVLGAIVSPPDAVSATAILKQLHLPRRGISILEGESLVNDATALILYRAALVAAVSGTFELNVTLMDFFLAATMGIAVGFVVGIVSRWALSLTEDSFSEVAVTLLAPYIAWVLAEQVHASAVLACVVGGLYIRQHFSAIVAPITRIQARAVWDILVFILNGIIFILIGLQLDTLRDAIPSSELALLTVNGLLVSATAIVVRLIWVPVAAWVPRFLSSSLRARDPMPPWSNLFILGWAGMRGIVSLAAALALPLTTAAGIPFPFRAEIILIAFMVILVTLVLQGLSLPLLIRTLDLNEDSNIEHEERHARERAAMAALALLDDVAAEDWSVPDHIEQLRVHYAHRLQRYVDVETPDTKCTKVAAEAFRRLRHETLTAERLAVIDLRDDGVISDDILHRLEHELDVEALRIGVGELRVSSERRSKKP</sequence>
<feature type="transmembrane region" description="Helical" evidence="11">
    <location>
        <begin position="384"/>
        <end position="407"/>
    </location>
</feature>
<dbReference type="Pfam" id="PF00999">
    <property type="entry name" value="Na_H_Exchanger"/>
    <property type="match status" value="1"/>
</dbReference>
<organism evidence="13 14">
    <name type="scientific">Methylobacter tundripaludum</name>
    <dbReference type="NCBI Taxonomy" id="173365"/>
    <lineage>
        <taxon>Bacteria</taxon>
        <taxon>Pseudomonadati</taxon>
        <taxon>Pseudomonadota</taxon>
        <taxon>Gammaproteobacteria</taxon>
        <taxon>Methylococcales</taxon>
        <taxon>Methylococcaceae</taxon>
        <taxon>Methylobacter</taxon>
    </lineage>
</organism>
<dbReference type="InterPro" id="IPR018422">
    <property type="entry name" value="Cation/H_exchanger_CPA1"/>
</dbReference>
<comment type="subcellular location">
    <subcellularLocation>
        <location evidence="11">Cell inner membrane</location>
        <topology evidence="11">Multi-pass membrane protein</topology>
    </subcellularLocation>
    <subcellularLocation>
        <location evidence="1">Cell membrane</location>
        <topology evidence="1">Multi-pass membrane protein</topology>
    </subcellularLocation>
</comment>
<evidence type="ECO:0000256" key="11">
    <source>
        <dbReference type="RuleBase" id="RU366002"/>
    </source>
</evidence>
<evidence type="ECO:0000256" key="8">
    <source>
        <dbReference type="ARBA" id="ARBA00023065"/>
    </source>
</evidence>
<dbReference type="EMBL" id="PTIZ01000007">
    <property type="protein sequence ID" value="PPK75024.1"/>
    <property type="molecule type" value="Genomic_DNA"/>
</dbReference>
<evidence type="ECO:0000256" key="6">
    <source>
        <dbReference type="ARBA" id="ARBA00022989"/>
    </source>
</evidence>
<evidence type="ECO:0000256" key="1">
    <source>
        <dbReference type="ARBA" id="ARBA00004651"/>
    </source>
</evidence>
<dbReference type="PANTHER" id="PTHR10110">
    <property type="entry name" value="SODIUM/HYDROGEN EXCHANGER"/>
    <property type="match status" value="1"/>
</dbReference>
<keyword evidence="5 11" id="KW-0812">Transmembrane</keyword>
<dbReference type="GO" id="GO:0015386">
    <property type="term" value="F:potassium:proton antiporter activity"/>
    <property type="evidence" value="ECO:0007669"/>
    <property type="project" value="TreeGrafter"/>
</dbReference>
<feature type="transmembrane region" description="Helical" evidence="11">
    <location>
        <begin position="6"/>
        <end position="24"/>
    </location>
</feature>
<keyword evidence="7 11" id="KW-0915">Sodium</keyword>
<evidence type="ECO:0000256" key="3">
    <source>
        <dbReference type="ARBA" id="ARBA00022449"/>
    </source>
</evidence>
<reference evidence="13 14" key="1">
    <citation type="submission" date="2018-02" db="EMBL/GenBank/DDBJ databases">
        <title>Subsurface microbial communities from deep shales in Ohio and West Virginia, USA.</title>
        <authorList>
            <person name="Wrighton K."/>
        </authorList>
    </citation>
    <scope>NUCLEOTIDE SEQUENCE [LARGE SCALE GENOMIC DNA]</scope>
    <source>
        <strain evidence="13 14">OWC-DMM</strain>
    </source>
</reference>
<keyword evidence="6 11" id="KW-1133">Transmembrane helix</keyword>
<evidence type="ECO:0000259" key="12">
    <source>
        <dbReference type="Pfam" id="PF00999"/>
    </source>
</evidence>
<feature type="transmembrane region" description="Helical" evidence="11">
    <location>
        <begin position="225"/>
        <end position="248"/>
    </location>
</feature>
<keyword evidence="10 11" id="KW-0739">Sodium transport</keyword>
<feature type="transmembrane region" description="Helical" evidence="11">
    <location>
        <begin position="185"/>
        <end position="205"/>
    </location>
</feature>
<proteinExistence type="inferred from homology"/>
<keyword evidence="4" id="KW-1003">Cell membrane</keyword>
<keyword evidence="8 11" id="KW-0406">Ion transport</keyword>
<comment type="function">
    <text evidence="11">Na(+)/H(+) antiporter that extrudes sodium in exchange for external protons.</text>
</comment>
<name>A0A2S6HC05_9GAMM</name>
<keyword evidence="9 11" id="KW-0472">Membrane</keyword>
<dbReference type="GO" id="GO:0051453">
    <property type="term" value="P:regulation of intracellular pH"/>
    <property type="evidence" value="ECO:0007669"/>
    <property type="project" value="TreeGrafter"/>
</dbReference>